<evidence type="ECO:0000256" key="3">
    <source>
        <dbReference type="ARBA" id="ARBA00001968"/>
    </source>
</evidence>
<dbReference type="GO" id="GO:0004636">
    <property type="term" value="F:phosphoribosyl-ATP diphosphatase activity"/>
    <property type="evidence" value="ECO:0007669"/>
    <property type="project" value="UniProtKB-EC"/>
</dbReference>
<evidence type="ECO:0000256" key="8">
    <source>
        <dbReference type="ARBA" id="ARBA00022741"/>
    </source>
</evidence>
<dbReference type="Gene3D" id="3.30.1330.50">
    <property type="entry name" value="2-C-methyl-D-erythritol 2,4-cyclodiphosphate synthase"/>
    <property type="match status" value="1"/>
</dbReference>
<sequence length="353" mass="38556">MAFVAGLGVGNPKVQRRASFMRQRSPQAVLRMAAVGPRVGHGFDLHRLEPDNKLILGGVVLDHVVGCVGHSDGDAVYHCVVDSVLGALSMPDIGQLFPDKDPQWKGAPSDVFMRATKDLMEEKGYEIGNLDVTVILEKPKLSPHKDKMRKNIAELLDCDLDNVNLKAKTHEKVDALGENRAVACHTVVMLVPRQLAHGTQSTVAEATAVMVDDPKSLAQDWMQMASKRVLMNLEAGTAAIREAEAAIQNEHALETLYETIKLRKGADPSSSWTAKLFSKGRSKISQKVGEEGTEVVIAGIRDDKPELIKESADLLYHLEVLWADAGVEPGEVWDELKSRENTSGIAEKQSRSS</sequence>
<evidence type="ECO:0000256" key="1">
    <source>
        <dbReference type="ARBA" id="ARBA00000200"/>
    </source>
</evidence>
<dbReference type="GO" id="GO:0019288">
    <property type="term" value="P:isopentenyl diphosphate biosynthetic process, methylerythritol 4-phosphate pathway"/>
    <property type="evidence" value="ECO:0007669"/>
    <property type="project" value="UniProtKB-UniPathway"/>
</dbReference>
<evidence type="ECO:0000256" key="11">
    <source>
        <dbReference type="ARBA" id="ARBA00023102"/>
    </source>
</evidence>
<evidence type="ECO:0000313" key="16">
    <source>
        <dbReference type="EMBL" id="CAD8399038.1"/>
    </source>
</evidence>
<dbReference type="CDD" id="cd00554">
    <property type="entry name" value="MECDP_synthase"/>
    <property type="match status" value="1"/>
</dbReference>
<keyword evidence="7" id="KW-0479">Metal-binding</keyword>
<comment type="cofactor">
    <cofactor evidence="3">
        <name>a divalent metal cation</name>
        <dbReference type="ChEBI" id="CHEBI:60240"/>
    </cofactor>
</comment>
<comment type="similarity">
    <text evidence="14">Belongs to the IspF family.</text>
</comment>
<dbReference type="EMBL" id="HBEK01016543">
    <property type="protein sequence ID" value="CAD8399038.1"/>
    <property type="molecule type" value="Transcribed_RNA"/>
</dbReference>
<dbReference type="HAMAP" id="MF_01020">
    <property type="entry name" value="HisE"/>
    <property type="match status" value="1"/>
</dbReference>
<keyword evidence="13 14" id="KW-0456">Lyase</keyword>
<dbReference type="GO" id="GO:0008685">
    <property type="term" value="F:2-C-methyl-D-erythritol 2,4-cyclodiphosphate synthase activity"/>
    <property type="evidence" value="ECO:0007669"/>
    <property type="project" value="UniProtKB-EC"/>
</dbReference>
<evidence type="ECO:0000256" key="6">
    <source>
        <dbReference type="ARBA" id="ARBA00022605"/>
    </source>
</evidence>
<evidence type="ECO:0000256" key="9">
    <source>
        <dbReference type="ARBA" id="ARBA00022801"/>
    </source>
</evidence>
<dbReference type="InterPro" id="IPR036571">
    <property type="entry name" value="MECDP_synthase_sf"/>
</dbReference>
<dbReference type="FunFam" id="3.30.1330.50:FF:000003">
    <property type="entry name" value="2-C-methyl-D-erythritol 2,4-cyclodiphosphate synthase"/>
    <property type="match status" value="1"/>
</dbReference>
<keyword evidence="12 14" id="KW-0414">Isoprene biosynthesis</keyword>
<evidence type="ECO:0000256" key="4">
    <source>
        <dbReference type="ARBA" id="ARBA00004709"/>
    </source>
</evidence>
<dbReference type="GO" id="GO:0000105">
    <property type="term" value="P:L-histidine biosynthetic process"/>
    <property type="evidence" value="ECO:0007669"/>
    <property type="project" value="UniProtKB-UniPathway"/>
</dbReference>
<protein>
    <recommendedName>
        <fullName evidence="14">2-C-methyl-D-erythritol 2,4-cyclodiphosphate synthase</fullName>
        <ecNumber evidence="14">4.6.1.12</ecNumber>
    </recommendedName>
</protein>
<evidence type="ECO:0000256" key="2">
    <source>
        <dbReference type="ARBA" id="ARBA00001460"/>
    </source>
</evidence>
<evidence type="ECO:0000256" key="13">
    <source>
        <dbReference type="ARBA" id="ARBA00023239"/>
    </source>
</evidence>
<dbReference type="SUPFAM" id="SSF101386">
    <property type="entry name" value="all-alpha NTP pyrophosphatases"/>
    <property type="match status" value="1"/>
</dbReference>
<dbReference type="NCBIfam" id="NF001611">
    <property type="entry name" value="PRK00400.1-3"/>
    <property type="match status" value="1"/>
</dbReference>
<dbReference type="PROSITE" id="PS01350">
    <property type="entry name" value="ISPF"/>
    <property type="match status" value="1"/>
</dbReference>
<keyword evidence="11" id="KW-0368">Histidine biosynthesis</keyword>
<comment type="catalytic activity">
    <reaction evidence="1 14">
        <text>4-CDP-2-C-methyl-D-erythritol 2-phosphate = 2-C-methyl-D-erythritol 2,4-cyclic diphosphate + CMP</text>
        <dbReference type="Rhea" id="RHEA:23864"/>
        <dbReference type="ChEBI" id="CHEBI:57919"/>
        <dbReference type="ChEBI" id="CHEBI:58483"/>
        <dbReference type="ChEBI" id="CHEBI:60377"/>
        <dbReference type="EC" id="4.6.1.12"/>
    </reaction>
</comment>
<dbReference type="InterPro" id="IPR003526">
    <property type="entry name" value="MECDP_synthase"/>
</dbReference>
<dbReference type="GO" id="GO:0046872">
    <property type="term" value="F:metal ion binding"/>
    <property type="evidence" value="ECO:0007669"/>
    <property type="project" value="UniProtKB-KW"/>
</dbReference>
<comment type="pathway">
    <text evidence="5">Amino-acid biosynthesis; L-histidine biosynthesis; L-histidine from 5-phospho-alpha-D-ribose 1-diphosphate: step 2/9.</text>
</comment>
<dbReference type="NCBIfam" id="TIGR00151">
    <property type="entry name" value="ispF"/>
    <property type="match status" value="1"/>
</dbReference>
<comment type="catalytic activity">
    <reaction evidence="2">
        <text>1-(5-phospho-beta-D-ribosyl)-ATP + H2O = 1-(5-phospho-beta-D-ribosyl)-5'-AMP + diphosphate + H(+)</text>
        <dbReference type="Rhea" id="RHEA:22828"/>
        <dbReference type="ChEBI" id="CHEBI:15377"/>
        <dbReference type="ChEBI" id="CHEBI:15378"/>
        <dbReference type="ChEBI" id="CHEBI:33019"/>
        <dbReference type="ChEBI" id="CHEBI:59457"/>
        <dbReference type="ChEBI" id="CHEBI:73183"/>
        <dbReference type="EC" id="3.6.1.31"/>
    </reaction>
</comment>
<dbReference type="Pfam" id="PF02542">
    <property type="entry name" value="YgbB"/>
    <property type="match status" value="1"/>
</dbReference>
<evidence type="ECO:0000256" key="10">
    <source>
        <dbReference type="ARBA" id="ARBA00022840"/>
    </source>
</evidence>
<evidence type="ECO:0000256" key="12">
    <source>
        <dbReference type="ARBA" id="ARBA00023229"/>
    </source>
</evidence>
<name>A0A7S0G4J7_9RHOD</name>
<dbReference type="EC" id="4.6.1.12" evidence="14"/>
<dbReference type="NCBIfam" id="TIGR03188">
    <property type="entry name" value="histidine_hisI"/>
    <property type="match status" value="1"/>
</dbReference>
<dbReference type="InterPro" id="IPR021130">
    <property type="entry name" value="PRib-ATP_PPHydrolase-like"/>
</dbReference>
<keyword evidence="10" id="KW-0067">ATP-binding</keyword>
<dbReference type="UniPathway" id="UPA00056">
    <property type="reaction ID" value="UER00095"/>
</dbReference>
<keyword evidence="6" id="KW-0028">Amino-acid biosynthesis</keyword>
<evidence type="ECO:0000256" key="5">
    <source>
        <dbReference type="ARBA" id="ARBA00005204"/>
    </source>
</evidence>
<evidence type="ECO:0000256" key="14">
    <source>
        <dbReference type="RuleBase" id="RU004395"/>
    </source>
</evidence>
<dbReference type="UniPathway" id="UPA00031">
    <property type="reaction ID" value="UER00007"/>
</dbReference>
<comment type="pathway">
    <text evidence="4">Isoprenoid biosynthesis; isopentenyl diphosphate biosynthesis via DXP pathway; isopentenyl diphosphate from 1-deoxy-D-xylulose 5-phosphate: step 4/6.</text>
</comment>
<evidence type="ECO:0000259" key="15">
    <source>
        <dbReference type="Pfam" id="PF02542"/>
    </source>
</evidence>
<dbReference type="GO" id="GO:0016114">
    <property type="term" value="P:terpenoid biosynthetic process"/>
    <property type="evidence" value="ECO:0007669"/>
    <property type="project" value="InterPro"/>
</dbReference>
<feature type="domain" description="2-C-methyl-D-erythritol 2,4-cyclodiphosphate synthase" evidence="15">
    <location>
        <begin position="38"/>
        <end position="190"/>
    </location>
</feature>
<proteinExistence type="inferred from homology"/>
<dbReference type="CDD" id="cd11534">
    <property type="entry name" value="NTP-PPase_HisIE_like"/>
    <property type="match status" value="1"/>
</dbReference>
<accession>A0A7S0G4J7</accession>
<dbReference type="PANTHER" id="PTHR43181:SF1">
    <property type="entry name" value="2-C-METHYL-D-ERYTHRITOL 2,4-CYCLODIPHOSPHATE SYNTHASE, CHLOROPLASTIC"/>
    <property type="match status" value="1"/>
</dbReference>
<dbReference type="SUPFAM" id="SSF69765">
    <property type="entry name" value="IpsF-like"/>
    <property type="match status" value="1"/>
</dbReference>
<evidence type="ECO:0000256" key="7">
    <source>
        <dbReference type="ARBA" id="ARBA00022723"/>
    </source>
</evidence>
<dbReference type="Gene3D" id="1.10.287.1080">
    <property type="entry name" value="MazG-like"/>
    <property type="match status" value="1"/>
</dbReference>
<keyword evidence="8" id="KW-0547">Nucleotide-binding</keyword>
<reference evidence="16" key="1">
    <citation type="submission" date="2021-01" db="EMBL/GenBank/DDBJ databases">
        <authorList>
            <person name="Corre E."/>
            <person name="Pelletier E."/>
            <person name="Niang G."/>
            <person name="Scheremetjew M."/>
            <person name="Finn R."/>
            <person name="Kale V."/>
            <person name="Holt S."/>
            <person name="Cochrane G."/>
            <person name="Meng A."/>
            <person name="Brown T."/>
            <person name="Cohen L."/>
        </authorList>
    </citation>
    <scope>NUCLEOTIDE SEQUENCE</scope>
    <source>
        <strain evidence="16">UTEX LB 2760</strain>
    </source>
</reference>
<keyword evidence="9" id="KW-0378">Hydrolase</keyword>
<dbReference type="InterPro" id="IPR020555">
    <property type="entry name" value="MECDP_synthase_CS"/>
</dbReference>
<gene>
    <name evidence="16" type="ORF">RMAR0315_LOCUS9030</name>
</gene>
<organism evidence="16">
    <name type="scientific">Rhodosorus marinus</name>
    <dbReference type="NCBI Taxonomy" id="101924"/>
    <lineage>
        <taxon>Eukaryota</taxon>
        <taxon>Rhodophyta</taxon>
        <taxon>Stylonematophyceae</taxon>
        <taxon>Stylonematales</taxon>
        <taxon>Stylonemataceae</taxon>
        <taxon>Rhodosorus</taxon>
    </lineage>
</organism>
<dbReference type="GO" id="GO:0005524">
    <property type="term" value="F:ATP binding"/>
    <property type="evidence" value="ECO:0007669"/>
    <property type="project" value="UniProtKB-KW"/>
</dbReference>
<dbReference type="AlphaFoldDB" id="A0A7S0G4J7"/>
<dbReference type="PANTHER" id="PTHR43181">
    <property type="entry name" value="2-C-METHYL-D-ERYTHRITOL 2,4-CYCLODIPHOSPHATE SYNTHASE, CHLOROPLASTIC"/>
    <property type="match status" value="1"/>
</dbReference>
<dbReference type="InterPro" id="IPR008179">
    <property type="entry name" value="HisE"/>
</dbReference>
<dbReference type="NCBIfam" id="NF001613">
    <property type="entry name" value="PRK00400.1-5"/>
    <property type="match status" value="1"/>
</dbReference>
<dbReference type="Pfam" id="PF01503">
    <property type="entry name" value="PRA-PH"/>
    <property type="match status" value="1"/>
</dbReference>
<dbReference type="HAMAP" id="MF_00107">
    <property type="entry name" value="IspF"/>
    <property type="match status" value="1"/>
</dbReference>